<dbReference type="NCBIfam" id="TIGR00531">
    <property type="entry name" value="BCCP"/>
    <property type="match status" value="1"/>
</dbReference>
<evidence type="ECO:0000256" key="5">
    <source>
        <dbReference type="SAM" id="MobiDB-lite"/>
    </source>
</evidence>
<feature type="compositionally biased region" description="Low complexity" evidence="5">
    <location>
        <begin position="65"/>
        <end position="79"/>
    </location>
</feature>
<comment type="function">
    <text evidence="1 4">This protein is a component of the acetyl coenzyme A carboxylase complex; first, biotin carboxylase catalyzes the carboxylation of the carrier protein and then the transcarboxylase transfers the carboxyl group to form malonyl-CoA.</text>
</comment>
<dbReference type="SUPFAM" id="SSF51230">
    <property type="entry name" value="Single hybrid motif"/>
    <property type="match status" value="1"/>
</dbReference>
<dbReference type="RefSeq" id="WP_145256110.1">
    <property type="nucleotide sequence ID" value="NZ_CP036279.1"/>
</dbReference>
<reference evidence="7 8" key="1">
    <citation type="submission" date="2019-02" db="EMBL/GenBank/DDBJ databases">
        <title>Deep-cultivation of Planctomycetes and their phenomic and genomic characterization uncovers novel biology.</title>
        <authorList>
            <person name="Wiegand S."/>
            <person name="Jogler M."/>
            <person name="Boedeker C."/>
            <person name="Pinto D."/>
            <person name="Vollmers J."/>
            <person name="Rivas-Marin E."/>
            <person name="Kohn T."/>
            <person name="Peeters S.H."/>
            <person name="Heuer A."/>
            <person name="Rast P."/>
            <person name="Oberbeckmann S."/>
            <person name="Bunk B."/>
            <person name="Jeske O."/>
            <person name="Meyerdierks A."/>
            <person name="Storesund J.E."/>
            <person name="Kallscheuer N."/>
            <person name="Luecker S."/>
            <person name="Lage O.M."/>
            <person name="Pohl T."/>
            <person name="Merkel B.J."/>
            <person name="Hornburger P."/>
            <person name="Mueller R.-W."/>
            <person name="Bruemmer F."/>
            <person name="Labrenz M."/>
            <person name="Spormann A.M."/>
            <person name="Op den Camp H."/>
            <person name="Overmann J."/>
            <person name="Amann R."/>
            <person name="Jetten M.S.M."/>
            <person name="Mascher T."/>
            <person name="Medema M.H."/>
            <person name="Devos D.P."/>
            <person name="Kaster A.-K."/>
            <person name="Ovreas L."/>
            <person name="Rohde M."/>
            <person name="Galperin M.Y."/>
            <person name="Jogler C."/>
        </authorList>
    </citation>
    <scope>NUCLEOTIDE SEQUENCE [LARGE SCALE GENOMIC DNA]</scope>
    <source>
        <strain evidence="7 8">Pan216</strain>
    </source>
</reference>
<dbReference type="GO" id="GO:0009317">
    <property type="term" value="C:acetyl-CoA carboxylase complex"/>
    <property type="evidence" value="ECO:0007669"/>
    <property type="project" value="InterPro"/>
</dbReference>
<dbReference type="InterPro" id="IPR000089">
    <property type="entry name" value="Biotin_lipoyl"/>
</dbReference>
<dbReference type="PROSITE" id="PS50968">
    <property type="entry name" value="BIOTINYL_LIPOYL"/>
    <property type="match status" value="1"/>
</dbReference>
<dbReference type="InterPro" id="IPR050709">
    <property type="entry name" value="Biotin_Carboxyl_Carrier/Decarb"/>
</dbReference>
<feature type="domain" description="Lipoyl-binding" evidence="6">
    <location>
        <begin position="89"/>
        <end position="165"/>
    </location>
</feature>
<evidence type="ECO:0000256" key="3">
    <source>
        <dbReference type="ARBA" id="ARBA00023267"/>
    </source>
</evidence>
<organism evidence="7 8">
    <name type="scientific">Kolteria novifilia</name>
    <dbReference type="NCBI Taxonomy" id="2527975"/>
    <lineage>
        <taxon>Bacteria</taxon>
        <taxon>Pseudomonadati</taxon>
        <taxon>Planctomycetota</taxon>
        <taxon>Planctomycetia</taxon>
        <taxon>Kolteriales</taxon>
        <taxon>Kolteriaceae</taxon>
        <taxon>Kolteria</taxon>
    </lineage>
</organism>
<dbReference type="GO" id="GO:0006633">
    <property type="term" value="P:fatty acid biosynthetic process"/>
    <property type="evidence" value="ECO:0007669"/>
    <property type="project" value="UniProtKB-UniPathway"/>
</dbReference>
<dbReference type="UniPathway" id="UPA00094"/>
<keyword evidence="8" id="KW-1185">Reference proteome</keyword>
<keyword evidence="4" id="KW-0444">Lipid biosynthesis</keyword>
<dbReference type="InterPro" id="IPR011053">
    <property type="entry name" value="Single_hybrid_motif"/>
</dbReference>
<keyword evidence="4" id="KW-0443">Lipid metabolism</keyword>
<dbReference type="KEGG" id="knv:Pan216_12090"/>
<evidence type="ECO:0000259" key="6">
    <source>
        <dbReference type="PROSITE" id="PS50968"/>
    </source>
</evidence>
<dbReference type="Pfam" id="PF00364">
    <property type="entry name" value="Biotin_lipoyl"/>
    <property type="match status" value="1"/>
</dbReference>
<feature type="region of interest" description="Disordered" evidence="5">
    <location>
        <begin position="65"/>
        <end position="91"/>
    </location>
</feature>
<gene>
    <name evidence="7" type="primary">accB</name>
    <name evidence="7" type="ORF">Pan216_12090</name>
</gene>
<dbReference type="PANTHER" id="PTHR45266">
    <property type="entry name" value="OXALOACETATE DECARBOXYLASE ALPHA CHAIN"/>
    <property type="match status" value="1"/>
</dbReference>
<dbReference type="Gene3D" id="2.40.50.100">
    <property type="match status" value="1"/>
</dbReference>
<dbReference type="Proteomes" id="UP000317093">
    <property type="component" value="Chromosome"/>
</dbReference>
<evidence type="ECO:0000313" key="7">
    <source>
        <dbReference type="EMBL" id="QDU60370.1"/>
    </source>
</evidence>
<proteinExistence type="predicted"/>
<dbReference type="CDD" id="cd06850">
    <property type="entry name" value="biotinyl_domain"/>
    <property type="match status" value="1"/>
</dbReference>
<dbReference type="OrthoDB" id="9811735at2"/>
<sequence length="166" mass="17434">MASNSGSPPEGTPFDIAKIRQLVRMMKENDLSEVDLRWDDSRVRLRRGPDNVVVSSGMMPAVPQALAPAAAAAPSSTEPAKPEKPEESGTLITSPMVGTFYASSSPDADPFVSVGAKVTKDSTVCIIEAMKVFNEIPAGVGGTIAEILVENGAAVEFGQPLFRVST</sequence>
<keyword evidence="4" id="KW-0275">Fatty acid biosynthesis</keyword>
<dbReference type="PANTHER" id="PTHR45266:SF3">
    <property type="entry name" value="OXALOACETATE DECARBOXYLASE ALPHA CHAIN"/>
    <property type="match status" value="1"/>
</dbReference>
<keyword evidence="4" id="KW-0276">Fatty acid metabolism</keyword>
<evidence type="ECO:0000313" key="8">
    <source>
        <dbReference type="Proteomes" id="UP000317093"/>
    </source>
</evidence>
<evidence type="ECO:0000256" key="1">
    <source>
        <dbReference type="ARBA" id="ARBA00003761"/>
    </source>
</evidence>
<evidence type="ECO:0000256" key="2">
    <source>
        <dbReference type="ARBA" id="ARBA00017562"/>
    </source>
</evidence>
<evidence type="ECO:0000256" key="4">
    <source>
        <dbReference type="RuleBase" id="RU364072"/>
    </source>
</evidence>
<dbReference type="PRINTS" id="PR01071">
    <property type="entry name" value="ACOABIOTINCC"/>
</dbReference>
<dbReference type="GO" id="GO:0003989">
    <property type="term" value="F:acetyl-CoA carboxylase activity"/>
    <property type="evidence" value="ECO:0007669"/>
    <property type="project" value="InterPro"/>
</dbReference>
<comment type="pathway">
    <text evidence="4">Lipid metabolism; fatty acid biosynthesis.</text>
</comment>
<name>A0A518B069_9BACT</name>
<accession>A0A518B069</accession>
<protein>
    <recommendedName>
        <fullName evidence="2 4">Biotin carboxyl carrier protein of acetyl-CoA carboxylase</fullName>
    </recommendedName>
</protein>
<dbReference type="EMBL" id="CP036279">
    <property type="protein sequence ID" value="QDU60370.1"/>
    <property type="molecule type" value="Genomic_DNA"/>
</dbReference>
<keyword evidence="3 4" id="KW-0092">Biotin</keyword>
<dbReference type="AlphaFoldDB" id="A0A518B069"/>
<dbReference type="InterPro" id="IPR001249">
    <property type="entry name" value="AcCoA_biotinCC"/>
</dbReference>